<dbReference type="InterPro" id="IPR016181">
    <property type="entry name" value="Acyl_CoA_acyltransferase"/>
</dbReference>
<keyword evidence="2 5" id="KW-0808">Transferase</keyword>
<comment type="cofactor">
    <cofactor evidence="1">
        <name>pyridoxal 5'-phosphate</name>
        <dbReference type="ChEBI" id="CHEBI:597326"/>
    </cofactor>
</comment>
<dbReference type="RefSeq" id="WP_045457502.1">
    <property type="nucleotide sequence ID" value="NZ_BBLT01000001.1"/>
</dbReference>
<keyword evidence="6" id="KW-1185">Reference proteome</keyword>
<dbReference type="InterPro" id="IPR015421">
    <property type="entry name" value="PyrdxlP-dep_Trfase_major"/>
</dbReference>
<dbReference type="eggNOG" id="COG0156">
    <property type="taxonomic scope" value="Bacteria"/>
</dbReference>
<dbReference type="STRING" id="153721.MYP_324"/>
<dbReference type="Gene3D" id="3.40.630.30">
    <property type="match status" value="1"/>
</dbReference>
<dbReference type="Gene3D" id="3.40.640.10">
    <property type="entry name" value="Type I PLP-dependent aspartate aminotransferase-like (Major domain)"/>
    <property type="match status" value="1"/>
</dbReference>
<feature type="domain" description="Aminotransferase class I/classII large" evidence="3">
    <location>
        <begin position="41"/>
        <end position="388"/>
    </location>
</feature>
<dbReference type="AlphaFoldDB" id="A0A098L9Y4"/>
<accession>A0A098L9Y4</accession>
<comment type="caution">
    <text evidence="5">The sequence shown here is derived from an EMBL/GenBank/DDBJ whole genome shotgun (WGS) entry which is preliminary data.</text>
</comment>
<dbReference type="Pfam" id="PF00155">
    <property type="entry name" value="Aminotran_1_2"/>
    <property type="match status" value="1"/>
</dbReference>
<feature type="domain" description="BioF2-like acetyltransferase" evidence="4">
    <location>
        <begin position="629"/>
        <end position="762"/>
    </location>
</feature>
<name>A0A098L9Y4_9BACT</name>
<dbReference type="Gene3D" id="3.90.1150.10">
    <property type="entry name" value="Aspartate Aminotransferase, domain 1"/>
    <property type="match status" value="1"/>
</dbReference>
<keyword evidence="5" id="KW-0032">Aminotransferase</keyword>
<dbReference type="Proteomes" id="UP000030185">
    <property type="component" value="Unassembled WGS sequence"/>
</dbReference>
<dbReference type="InterPro" id="IPR015422">
    <property type="entry name" value="PyrdxlP-dep_Trfase_small"/>
</dbReference>
<dbReference type="PANTHER" id="PTHR13693:SF3">
    <property type="entry name" value="LD36009P"/>
    <property type="match status" value="1"/>
</dbReference>
<sequence>MKNVLELINEIVTNGKNRGVGQFTTEDEFYDGRIITVEGNKLINFGSCSYLGLELDQRLKDGAIEAINKYGVQFSCSRTYMSCTLYGELESLVRKIFDAPVILSTSVSLGHHAVIPVVIGENDAIIMDQQVHASVQDAAIKMKAKGVFVTIVRHNDMDELRKKVTELSRSYNKVWYMMDGVYSMYGDFAPMEQITEMLKSHKKFHVYADDAHGLGWMGQHGRGYVLNRMSLHPKMIVATSLNKAFAAGGGAFVIPDEELCQKVRNCGGAFIFSGPHQIPVLGAGIASAKILLSDEIYEKQAALAEKINYCHELLMAHNLPVVSNPNTPIFFVGLGLVRVGYNLVKRMLGEGCFVNISAFPAVPETCTGVRFTITLHHTKEDIEKLVKGLAYHFPKALEEEGRTINDVYRAFRRVANFKEKEEIPIPTSASGFSIQYENSISKIDRNLWDKLLGTEGIIDHESLELMEKSFSQNFEPENNWNFHYYIIRDQIGIPVLATFFTTALTKDDMLAPPESSKIIESGRQKNKYFLTSKSLIMGTLLTEGKHMYLNQNHNEWQKALMLLLDTVWKLQDTQKAVVLNLRDFYKNNTDLYNFFKDQGFIPVPLPDTHVIENFNWESADDFIDRVSSEKRYYIKKKAQNFESLYDVNIITNPSDIKIDEYYELYKNVAAKSFVLNTFLLPKKLFQNMAKKNSWEFIEVFMKGTNHPAGIAICHKSATEYCFLLTGMNYEFVDSHNLYPQILWQIVKRAGELKAPKVSLGFTASQNKRKFNASVIEKIGFVQMKDSFSVSFISTLAGGGKAA</sequence>
<protein>
    <submittedName>
        <fullName evidence="5">Class-I/II aminotransferase</fullName>
    </submittedName>
</protein>
<dbReference type="GO" id="GO:0030170">
    <property type="term" value="F:pyridoxal phosphate binding"/>
    <property type="evidence" value="ECO:0007669"/>
    <property type="project" value="InterPro"/>
</dbReference>
<reference evidence="5 6" key="1">
    <citation type="submission" date="2014-09" db="EMBL/GenBank/DDBJ databases">
        <title>Sporocytophaga myxococcoides PG-01 genome sequencing.</title>
        <authorList>
            <person name="Liu L."/>
            <person name="Gao P.J."/>
            <person name="Chen G.J."/>
            <person name="Wang L.S."/>
        </authorList>
    </citation>
    <scope>NUCLEOTIDE SEQUENCE [LARGE SCALE GENOMIC DNA]</scope>
    <source>
        <strain evidence="5 6">PG-01</strain>
    </source>
</reference>
<dbReference type="InterPro" id="IPR015424">
    <property type="entry name" value="PyrdxlP-dep_Trfase"/>
</dbReference>
<evidence type="ECO:0000259" key="3">
    <source>
        <dbReference type="Pfam" id="PF00155"/>
    </source>
</evidence>
<dbReference type="EMBL" id="BBLT01000001">
    <property type="protein sequence ID" value="GAL83098.1"/>
    <property type="molecule type" value="Genomic_DNA"/>
</dbReference>
<dbReference type="OrthoDB" id="9807157at2"/>
<dbReference type="SUPFAM" id="SSF55729">
    <property type="entry name" value="Acyl-CoA N-acyltransferases (Nat)"/>
    <property type="match status" value="1"/>
</dbReference>
<evidence type="ECO:0000313" key="5">
    <source>
        <dbReference type="EMBL" id="GAL83098.1"/>
    </source>
</evidence>
<evidence type="ECO:0000256" key="2">
    <source>
        <dbReference type="ARBA" id="ARBA00022679"/>
    </source>
</evidence>
<evidence type="ECO:0000313" key="6">
    <source>
        <dbReference type="Proteomes" id="UP000030185"/>
    </source>
</evidence>
<dbReference type="InterPro" id="IPR050087">
    <property type="entry name" value="AON_synthase_class-II"/>
</dbReference>
<dbReference type="GO" id="GO:0008483">
    <property type="term" value="F:transaminase activity"/>
    <property type="evidence" value="ECO:0007669"/>
    <property type="project" value="UniProtKB-KW"/>
</dbReference>
<dbReference type="PANTHER" id="PTHR13693">
    <property type="entry name" value="CLASS II AMINOTRANSFERASE/8-AMINO-7-OXONONANOATE SYNTHASE"/>
    <property type="match status" value="1"/>
</dbReference>
<dbReference type="InterPro" id="IPR038740">
    <property type="entry name" value="BioF2-like_GNAT_dom"/>
</dbReference>
<dbReference type="SUPFAM" id="SSF53383">
    <property type="entry name" value="PLP-dependent transferases"/>
    <property type="match status" value="1"/>
</dbReference>
<evidence type="ECO:0000259" key="4">
    <source>
        <dbReference type="Pfam" id="PF13480"/>
    </source>
</evidence>
<dbReference type="InterPro" id="IPR004839">
    <property type="entry name" value="Aminotransferase_I/II_large"/>
</dbReference>
<organism evidence="5 6">
    <name type="scientific">Sporocytophaga myxococcoides</name>
    <dbReference type="NCBI Taxonomy" id="153721"/>
    <lineage>
        <taxon>Bacteria</taxon>
        <taxon>Pseudomonadati</taxon>
        <taxon>Bacteroidota</taxon>
        <taxon>Cytophagia</taxon>
        <taxon>Cytophagales</taxon>
        <taxon>Cytophagaceae</taxon>
        <taxon>Sporocytophaga</taxon>
    </lineage>
</organism>
<proteinExistence type="predicted"/>
<evidence type="ECO:0000256" key="1">
    <source>
        <dbReference type="ARBA" id="ARBA00001933"/>
    </source>
</evidence>
<dbReference type="Pfam" id="PF13480">
    <property type="entry name" value="Acetyltransf_6"/>
    <property type="match status" value="1"/>
</dbReference>
<gene>
    <name evidence="5" type="ORF">MYP_324</name>
</gene>